<dbReference type="PROSITE" id="PS51350">
    <property type="entry name" value="PTS_HPR_DOM"/>
    <property type="match status" value="1"/>
</dbReference>
<name>A0A084U4E5_MALIO</name>
<dbReference type="InterPro" id="IPR000032">
    <property type="entry name" value="HPr-like"/>
</dbReference>
<sequence>MKTVAVKIIDKIGIHARPASKIVQTAGKFESNISFKTNDKTANAKSVINLMALGAKFDTEVEIIAEGSDEEKAIESLLEVMKEEKLI</sequence>
<dbReference type="PANTHER" id="PTHR33705:SF2">
    <property type="entry name" value="PHOSPHOCARRIER PROTEIN NPR"/>
    <property type="match status" value="1"/>
</dbReference>
<dbReference type="GO" id="GO:0005737">
    <property type="term" value="C:cytoplasm"/>
    <property type="evidence" value="ECO:0007669"/>
    <property type="project" value="UniProtKB-SubCell"/>
</dbReference>
<dbReference type="EMBL" id="AWQU01000059">
    <property type="protein sequence ID" value="KFB07831.1"/>
    <property type="molecule type" value="Genomic_DNA"/>
</dbReference>
<dbReference type="Gene3D" id="3.30.1340.10">
    <property type="entry name" value="HPr-like"/>
    <property type="match status" value="1"/>
</dbReference>
<keyword evidence="5" id="KW-0598">Phosphotransferase system</keyword>
<reference evidence="7 8" key="1">
    <citation type="journal article" date="2014" name="PLoS ONE">
        <title>Reduction of Hydrogen Peroxide Accumulation and Toxicity by a Catalase from Mycoplasma iowae.</title>
        <authorList>
            <person name="Pritchard R.E."/>
            <person name="Prassinos A.J."/>
            <person name="Osborne J.D."/>
            <person name="Raviv Z."/>
            <person name="Balish M.F."/>
        </authorList>
    </citation>
    <scope>NUCLEOTIDE SEQUENCE [LARGE SCALE GENOMIC DNA]</scope>
    <source>
        <strain evidence="7 8">DK-CPA</strain>
    </source>
</reference>
<protein>
    <recommendedName>
        <fullName evidence="3">Phosphocarrier protein HPr</fullName>
    </recommendedName>
</protein>
<keyword evidence="4" id="KW-0963">Cytoplasm</keyword>
<evidence type="ECO:0000313" key="7">
    <source>
        <dbReference type="EMBL" id="KFB07831.1"/>
    </source>
</evidence>
<dbReference type="GeneID" id="96867046"/>
<keyword evidence="8" id="KW-1185">Reference proteome</keyword>
<dbReference type="InterPro" id="IPR001020">
    <property type="entry name" value="PTS_HPr_His_P_site"/>
</dbReference>
<evidence type="ECO:0000256" key="4">
    <source>
        <dbReference type="ARBA" id="ARBA00022490"/>
    </source>
</evidence>
<gene>
    <name evidence="7" type="ORF">P271_693</name>
</gene>
<dbReference type="PANTHER" id="PTHR33705">
    <property type="entry name" value="PHOSPHOCARRIER PROTEIN HPR"/>
    <property type="match status" value="1"/>
</dbReference>
<dbReference type="PROSITE" id="PS00369">
    <property type="entry name" value="PTS_HPR_HIS"/>
    <property type="match status" value="1"/>
</dbReference>
<dbReference type="InterPro" id="IPR035895">
    <property type="entry name" value="HPr-like_sf"/>
</dbReference>
<comment type="caution">
    <text evidence="7">The sequence shown here is derived from an EMBL/GenBank/DDBJ whole genome shotgun (WGS) entry which is preliminary data.</text>
</comment>
<dbReference type="AlphaFoldDB" id="A0A084U4E5"/>
<evidence type="ECO:0000256" key="1">
    <source>
        <dbReference type="ARBA" id="ARBA00003681"/>
    </source>
</evidence>
<dbReference type="Pfam" id="PF00381">
    <property type="entry name" value="PTS-HPr"/>
    <property type="match status" value="1"/>
</dbReference>
<evidence type="ECO:0000256" key="5">
    <source>
        <dbReference type="ARBA" id="ARBA00022683"/>
    </source>
</evidence>
<dbReference type="PRINTS" id="PR00107">
    <property type="entry name" value="PHOSPHOCPHPR"/>
</dbReference>
<dbReference type="Proteomes" id="UP000028523">
    <property type="component" value="Unassembled WGS sequence"/>
</dbReference>
<proteinExistence type="predicted"/>
<dbReference type="InterPro" id="IPR050399">
    <property type="entry name" value="HPr"/>
</dbReference>
<dbReference type="GO" id="GO:0009401">
    <property type="term" value="P:phosphoenolpyruvate-dependent sugar phosphotransferase system"/>
    <property type="evidence" value="ECO:0007669"/>
    <property type="project" value="UniProtKB-KW"/>
</dbReference>
<dbReference type="InterPro" id="IPR002114">
    <property type="entry name" value="PTS_HPr_Ser_P_site"/>
</dbReference>
<feature type="domain" description="HPr" evidence="6">
    <location>
        <begin position="1"/>
        <end position="87"/>
    </location>
</feature>
<accession>A0A084U4E5</accession>
<comment type="function">
    <text evidence="1">General (non sugar-specific) component of the phosphoenolpyruvate-dependent sugar phosphotransferase system (sugar PTS). This major carbohydrate active-transport system catalyzes the phosphorylation of incoming sugar substrates concomitantly with their translocation across the cell membrane. The phosphoryl group from phosphoenolpyruvate (PEP) is transferred to the phosphoryl carrier protein HPr by enzyme I. Phospho-HPr then transfers it to the PTS EIIA domain.</text>
</comment>
<comment type="subcellular location">
    <subcellularLocation>
        <location evidence="2">Cytoplasm</location>
    </subcellularLocation>
</comment>
<dbReference type="RefSeq" id="WP_004024888.1">
    <property type="nucleotide sequence ID" value="NZ_AWQU01000059.1"/>
</dbReference>
<dbReference type="NCBIfam" id="TIGR01003">
    <property type="entry name" value="PTS_HPr_family"/>
    <property type="match status" value="1"/>
</dbReference>
<dbReference type="SUPFAM" id="SSF55594">
    <property type="entry name" value="HPr-like"/>
    <property type="match status" value="1"/>
</dbReference>
<organism evidence="7 8">
    <name type="scientific">Malacoplasma iowae DK-CPA</name>
    <dbReference type="NCBI Taxonomy" id="1394179"/>
    <lineage>
        <taxon>Bacteria</taxon>
        <taxon>Bacillati</taxon>
        <taxon>Mycoplasmatota</taxon>
        <taxon>Mycoplasmoidales</taxon>
        <taxon>Mycoplasmoidaceae</taxon>
        <taxon>Malacoplasma</taxon>
    </lineage>
</organism>
<dbReference type="GO" id="GO:0016740">
    <property type="term" value="F:transferase activity"/>
    <property type="evidence" value="ECO:0007669"/>
    <property type="project" value="UniProtKB-KW"/>
</dbReference>
<evidence type="ECO:0000259" key="6">
    <source>
        <dbReference type="PROSITE" id="PS51350"/>
    </source>
</evidence>
<evidence type="ECO:0000313" key="8">
    <source>
        <dbReference type="Proteomes" id="UP000028523"/>
    </source>
</evidence>
<evidence type="ECO:0000256" key="2">
    <source>
        <dbReference type="ARBA" id="ARBA00004496"/>
    </source>
</evidence>
<evidence type="ECO:0000256" key="3">
    <source>
        <dbReference type="ARBA" id="ARBA00020422"/>
    </source>
</evidence>
<dbReference type="PROSITE" id="PS00589">
    <property type="entry name" value="PTS_HPR_SER"/>
    <property type="match status" value="1"/>
</dbReference>
<keyword evidence="7" id="KW-0808">Transferase</keyword>
<dbReference type="CDD" id="cd00367">
    <property type="entry name" value="PTS-HPr_like"/>
    <property type="match status" value="1"/>
</dbReference>